<keyword evidence="3" id="KW-0813">Transport</keyword>
<feature type="transmembrane region" description="Helical" evidence="8">
    <location>
        <begin position="81"/>
        <end position="101"/>
    </location>
</feature>
<feature type="transmembrane region" description="Helical" evidence="8">
    <location>
        <begin position="217"/>
        <end position="233"/>
    </location>
</feature>
<keyword evidence="7 8" id="KW-0472">Membrane</keyword>
<dbReference type="GO" id="GO:1903785">
    <property type="term" value="P:L-valine transmembrane transport"/>
    <property type="evidence" value="ECO:0007669"/>
    <property type="project" value="TreeGrafter"/>
</dbReference>
<dbReference type="GO" id="GO:0005886">
    <property type="term" value="C:plasma membrane"/>
    <property type="evidence" value="ECO:0007669"/>
    <property type="project" value="UniProtKB-SubCell"/>
</dbReference>
<organism evidence="9">
    <name type="scientific">Clostridium paraputrificum</name>
    <dbReference type="NCBI Taxonomy" id="29363"/>
    <lineage>
        <taxon>Bacteria</taxon>
        <taxon>Bacillati</taxon>
        <taxon>Bacillota</taxon>
        <taxon>Clostridia</taxon>
        <taxon>Eubacteriales</taxon>
        <taxon>Clostridiaceae</taxon>
        <taxon>Clostridium</taxon>
    </lineage>
</organism>
<evidence type="ECO:0000256" key="8">
    <source>
        <dbReference type="SAM" id="Phobius"/>
    </source>
</evidence>
<evidence type="ECO:0000256" key="5">
    <source>
        <dbReference type="ARBA" id="ARBA00022692"/>
    </source>
</evidence>
<name>A0A6N3BTB1_9CLOT</name>
<evidence type="ECO:0000313" key="9">
    <source>
        <dbReference type="EMBL" id="VYU05858.1"/>
    </source>
</evidence>
<dbReference type="PANTHER" id="PTHR34979:SF1">
    <property type="entry name" value="INNER MEMBRANE PROTEIN YGAZ"/>
    <property type="match status" value="1"/>
</dbReference>
<gene>
    <name evidence="9" type="primary">ygaZ_2</name>
    <name evidence="9" type="ORF">CPLFYP93_01282</name>
</gene>
<sequence>MIETIHNEKEENKLSRDDVMYGIKMAIPICIGYIPLGIASGILSQKAGLSPIEIGLLSLCVFAGSGQFITSSMLIAQSSMFSIIFTTFIVNLRHILMSSTLSQYFSKCNKKFLLFFSHEITDETFAINLMKFKEGIWNPRRALILNVVSHSTWILSNILGGVTGSIFNFNDTIINFVLTSMFICLLCLQLKRGIYILCAVISGFTAINLSLIMDNNLYVIISTLLSATLCYFIEKFIKLRKGVEYGN</sequence>
<keyword evidence="5 8" id="KW-0812">Transmembrane</keyword>
<dbReference type="Pfam" id="PF03591">
    <property type="entry name" value="AzlC"/>
    <property type="match status" value="1"/>
</dbReference>
<evidence type="ECO:0000256" key="6">
    <source>
        <dbReference type="ARBA" id="ARBA00022989"/>
    </source>
</evidence>
<dbReference type="AlphaFoldDB" id="A0A6N3BTB1"/>
<feature type="transmembrane region" description="Helical" evidence="8">
    <location>
        <begin position="193"/>
        <end position="211"/>
    </location>
</feature>
<feature type="transmembrane region" description="Helical" evidence="8">
    <location>
        <begin position="54"/>
        <end position="75"/>
    </location>
</feature>
<keyword evidence="4" id="KW-1003">Cell membrane</keyword>
<keyword evidence="6 8" id="KW-1133">Transmembrane helix</keyword>
<feature type="transmembrane region" description="Helical" evidence="8">
    <location>
        <begin position="172"/>
        <end position="188"/>
    </location>
</feature>
<evidence type="ECO:0000256" key="1">
    <source>
        <dbReference type="ARBA" id="ARBA00004651"/>
    </source>
</evidence>
<evidence type="ECO:0000256" key="7">
    <source>
        <dbReference type="ARBA" id="ARBA00023136"/>
    </source>
</evidence>
<dbReference type="PANTHER" id="PTHR34979">
    <property type="entry name" value="INNER MEMBRANE PROTEIN YGAZ"/>
    <property type="match status" value="1"/>
</dbReference>
<reference evidence="9" key="1">
    <citation type="submission" date="2019-11" db="EMBL/GenBank/DDBJ databases">
        <authorList>
            <person name="Feng L."/>
        </authorList>
    </citation>
    <scope>NUCLEOTIDE SEQUENCE</scope>
    <source>
        <strain evidence="9">CParaputrificumLFYP93</strain>
    </source>
</reference>
<accession>A0A6N3BTB1</accession>
<protein>
    <submittedName>
        <fullName evidence="9">Inner membrane protein YgaZ</fullName>
    </submittedName>
</protein>
<comment type="subcellular location">
    <subcellularLocation>
        <location evidence="1">Cell membrane</location>
        <topology evidence="1">Multi-pass membrane protein</topology>
    </subcellularLocation>
</comment>
<evidence type="ECO:0000256" key="4">
    <source>
        <dbReference type="ARBA" id="ARBA00022475"/>
    </source>
</evidence>
<feature type="transmembrane region" description="Helical" evidence="8">
    <location>
        <begin position="20"/>
        <end position="42"/>
    </location>
</feature>
<dbReference type="InterPro" id="IPR011606">
    <property type="entry name" value="Brnchd-chn_aa_trnsp_permease"/>
</dbReference>
<comment type="similarity">
    <text evidence="2">Belongs to the AzlC family.</text>
</comment>
<proteinExistence type="inferred from homology"/>
<dbReference type="RefSeq" id="WP_156560469.1">
    <property type="nucleotide sequence ID" value="NZ_CACRTV010000036.1"/>
</dbReference>
<dbReference type="EMBL" id="CACRTV010000036">
    <property type="protein sequence ID" value="VYU05858.1"/>
    <property type="molecule type" value="Genomic_DNA"/>
</dbReference>
<evidence type="ECO:0000256" key="3">
    <source>
        <dbReference type="ARBA" id="ARBA00022448"/>
    </source>
</evidence>
<evidence type="ECO:0000256" key="2">
    <source>
        <dbReference type="ARBA" id="ARBA00010735"/>
    </source>
</evidence>